<dbReference type="GO" id="GO:0004581">
    <property type="term" value="F:dolichyl-phosphate beta-glucosyltransferase activity"/>
    <property type="evidence" value="ECO:0007669"/>
    <property type="project" value="UniProtKB-EC"/>
</dbReference>
<comment type="subcellular location">
    <subcellularLocation>
        <location evidence="1">Endoplasmic reticulum membrane</location>
        <topology evidence="1">Single-pass membrane protein</topology>
    </subcellularLocation>
</comment>
<comment type="similarity">
    <text evidence="3">Belongs to the glycosyltransferase 2 family.</text>
</comment>
<evidence type="ECO:0000256" key="12">
    <source>
        <dbReference type="ARBA" id="ARBA00045097"/>
    </source>
</evidence>
<dbReference type="SUPFAM" id="SSF53448">
    <property type="entry name" value="Nucleotide-diphospho-sugar transferases"/>
    <property type="match status" value="1"/>
</dbReference>
<dbReference type="InterPro" id="IPR029044">
    <property type="entry name" value="Nucleotide-diphossugar_trans"/>
</dbReference>
<reference evidence="14 15" key="1">
    <citation type="journal article" date="2016" name="Nat. Commun.">
        <title>Thousands of microbial genomes shed light on interconnected biogeochemical processes in an aquifer system.</title>
        <authorList>
            <person name="Anantharaman K."/>
            <person name="Brown C.T."/>
            <person name="Hug L.A."/>
            <person name="Sharon I."/>
            <person name="Castelle C.J."/>
            <person name="Probst A.J."/>
            <person name="Thomas B.C."/>
            <person name="Singh A."/>
            <person name="Wilkins M.J."/>
            <person name="Karaoz U."/>
            <person name="Brodie E.L."/>
            <person name="Williams K.H."/>
            <person name="Hubbard S.S."/>
            <person name="Banfield J.F."/>
        </authorList>
    </citation>
    <scope>NUCLEOTIDE SEQUENCE [LARGE SCALE GENOMIC DNA]</scope>
</reference>
<keyword evidence="10" id="KW-1133">Transmembrane helix</keyword>
<dbReference type="InterPro" id="IPR035518">
    <property type="entry name" value="DPG_synthase"/>
</dbReference>
<gene>
    <name evidence="14" type="ORF">A2319_04435</name>
</gene>
<evidence type="ECO:0000256" key="9">
    <source>
        <dbReference type="ARBA" id="ARBA00022968"/>
    </source>
</evidence>
<keyword evidence="9" id="KW-0735">Signal-anchor</keyword>
<evidence type="ECO:0000256" key="7">
    <source>
        <dbReference type="ARBA" id="ARBA00022692"/>
    </source>
</evidence>
<comment type="pathway">
    <text evidence="2">Protein modification; protein glycosylation.</text>
</comment>
<dbReference type="Proteomes" id="UP000176420">
    <property type="component" value="Unassembled WGS sequence"/>
</dbReference>
<dbReference type="EMBL" id="MHKI01000006">
    <property type="protein sequence ID" value="OGY87668.1"/>
    <property type="molecule type" value="Genomic_DNA"/>
</dbReference>
<comment type="catalytic activity">
    <reaction evidence="12">
        <text>a di-trans,poly-cis-dolichyl phosphate + UDP-alpha-D-glucose = a di-trans,poly-cis-dolichyl beta-D-glucosyl phosphate + UDP</text>
        <dbReference type="Rhea" id="RHEA:15401"/>
        <dbReference type="Rhea" id="RHEA-COMP:19498"/>
        <dbReference type="Rhea" id="RHEA-COMP:19502"/>
        <dbReference type="ChEBI" id="CHEBI:57525"/>
        <dbReference type="ChEBI" id="CHEBI:57683"/>
        <dbReference type="ChEBI" id="CHEBI:58223"/>
        <dbReference type="ChEBI" id="CHEBI:58885"/>
        <dbReference type="EC" id="2.4.1.117"/>
    </reaction>
    <physiologicalReaction direction="left-to-right" evidence="12">
        <dbReference type="Rhea" id="RHEA:15402"/>
    </physiologicalReaction>
</comment>
<evidence type="ECO:0000256" key="4">
    <source>
        <dbReference type="ARBA" id="ARBA00012583"/>
    </source>
</evidence>
<dbReference type="EC" id="2.4.1.117" evidence="4"/>
<evidence type="ECO:0000259" key="13">
    <source>
        <dbReference type="Pfam" id="PF00535"/>
    </source>
</evidence>
<dbReference type="AlphaFoldDB" id="A0A1G2BEK9"/>
<evidence type="ECO:0000256" key="8">
    <source>
        <dbReference type="ARBA" id="ARBA00022824"/>
    </source>
</evidence>
<evidence type="ECO:0000256" key="10">
    <source>
        <dbReference type="ARBA" id="ARBA00022989"/>
    </source>
</evidence>
<dbReference type="PANTHER" id="PTHR10859">
    <property type="entry name" value="GLYCOSYL TRANSFERASE"/>
    <property type="match status" value="1"/>
</dbReference>
<proteinExistence type="inferred from homology"/>
<dbReference type="Pfam" id="PF00535">
    <property type="entry name" value="Glycos_transf_2"/>
    <property type="match status" value="1"/>
</dbReference>
<dbReference type="InterPro" id="IPR001173">
    <property type="entry name" value="Glyco_trans_2-like"/>
</dbReference>
<sequence>MSRIELIIPAFNEEKRIGKTLKAYLDFFGEELRCTVVLNGCYDQTKEVVEKLAKQFPERVHLWDLKTTTGKGRAIRYGWRNADADYLGFVDADCATTPPEFAKLITAIKNYDGAIASRFLKGATVHQRQSILRTWLSHGFIMFVRFLFRLPFYDTQCGAKLFTKKAIKNILPKLKEDGMIFDVELLWKLHQAGNKIIEVPTAWTDQPGSNSLGTKKQFLTQALKMLQQLFRLRHQN</sequence>
<keyword evidence="6" id="KW-0808">Transferase</keyword>
<keyword evidence="5" id="KW-0328">Glycosyltransferase</keyword>
<evidence type="ECO:0000256" key="5">
    <source>
        <dbReference type="ARBA" id="ARBA00022676"/>
    </source>
</evidence>
<dbReference type="CDD" id="cd04188">
    <property type="entry name" value="DPG_synthase"/>
    <property type="match status" value="1"/>
</dbReference>
<protein>
    <recommendedName>
        <fullName evidence="4">dolichyl-phosphate beta-glucosyltransferase</fullName>
        <ecNumber evidence="4">2.4.1.117</ecNumber>
    </recommendedName>
</protein>
<evidence type="ECO:0000313" key="15">
    <source>
        <dbReference type="Proteomes" id="UP000176420"/>
    </source>
</evidence>
<evidence type="ECO:0000313" key="14">
    <source>
        <dbReference type="EMBL" id="OGY87668.1"/>
    </source>
</evidence>
<keyword evidence="7" id="KW-0812">Transmembrane</keyword>
<comment type="caution">
    <text evidence="14">The sequence shown here is derived from an EMBL/GenBank/DDBJ whole genome shotgun (WGS) entry which is preliminary data.</text>
</comment>
<evidence type="ECO:0000256" key="3">
    <source>
        <dbReference type="ARBA" id="ARBA00006739"/>
    </source>
</evidence>
<accession>A0A1G2BEK9</accession>
<evidence type="ECO:0000256" key="1">
    <source>
        <dbReference type="ARBA" id="ARBA00004389"/>
    </source>
</evidence>
<evidence type="ECO:0000256" key="2">
    <source>
        <dbReference type="ARBA" id="ARBA00004922"/>
    </source>
</evidence>
<evidence type="ECO:0000256" key="11">
    <source>
        <dbReference type="ARBA" id="ARBA00023136"/>
    </source>
</evidence>
<evidence type="ECO:0000256" key="6">
    <source>
        <dbReference type="ARBA" id="ARBA00022679"/>
    </source>
</evidence>
<dbReference type="Gene3D" id="3.90.550.10">
    <property type="entry name" value="Spore Coat Polysaccharide Biosynthesis Protein SpsA, Chain A"/>
    <property type="match status" value="1"/>
</dbReference>
<name>A0A1G2BEK9_9BACT</name>
<keyword evidence="8" id="KW-0256">Endoplasmic reticulum</keyword>
<organism evidence="14 15">
    <name type="scientific">Candidatus Kerfeldbacteria bacterium RIFOXYB2_FULL_38_14</name>
    <dbReference type="NCBI Taxonomy" id="1798547"/>
    <lineage>
        <taxon>Bacteria</taxon>
        <taxon>Candidatus Kerfeldiibacteriota</taxon>
    </lineage>
</organism>
<feature type="domain" description="Glycosyltransferase 2-like" evidence="13">
    <location>
        <begin position="6"/>
        <end position="170"/>
    </location>
</feature>
<dbReference type="GO" id="GO:0006487">
    <property type="term" value="P:protein N-linked glycosylation"/>
    <property type="evidence" value="ECO:0007669"/>
    <property type="project" value="TreeGrafter"/>
</dbReference>
<dbReference type="PANTHER" id="PTHR10859:SF91">
    <property type="entry name" value="DOLICHYL-PHOSPHATE BETA-GLUCOSYLTRANSFERASE"/>
    <property type="match status" value="1"/>
</dbReference>
<keyword evidence="11" id="KW-0472">Membrane</keyword>